<dbReference type="InterPro" id="IPR007345">
    <property type="entry name" value="Polysacch_pyruvyl_Trfase"/>
</dbReference>
<sequence>MKIFLSGYYGAKNLGDELILLKIIEDILSIIPGAEFFVWSLDKDFTNSFLKDYPVSAVDRFNPKDTVNAIKSSDIVVLGGGGIIQEYYGIKIEDLFKDFGYHVVSYAIPPLLGKIFNKKVFYWCLGHGPVVTKDALFFSRWFYSLADVITLRDEQSYSLVKELLPDAKVFLDTDPLLDFNFQKYSLEKKEKNLLGVSIRKWFNEEEIIEKVGKALRRLVEDQDIRVLLIPCDLSLDLDTTERIKPYLPEKSLFEFEIQGIEDVVRAISLCDWFMGMRLHSLICAYRLGVPFLALSYDVKTEEFAKLVRAQSVKTTELTEDELFFKLKRLINSEPLEGKDFSYKTPEIFKAFINDETLPEEERLKKVGTHNHIPIYFQDFVKTLLQQREELQRKIYTFQQKNEELRAQNEELKSQNEELRAQRDQYFMKLNEIYDSNAWKVVRFYYKLRDTTPLRYLYSLYKPLIDRIFKKSKFYKVKSEEEKRDGKVEKVFRFIEKSEKILIMLSSVSFNPIYNQRPLNLSKQFSKLDYSVLFVSWQWSADEVIPSSYEEVYPKIFQIPMYDFFNLYKNLPFSSKEKIFYISFPVEIFISPMRELRKKGFKIVYDIMDDWDGFKEVGQAPWYKREVEERIILEADFVFAVKKNLSEKFSYLRKDIYILGNAYNEEILGLDAKFIAGTKINNDVVTIGYYGWLSEGRFDWDFVFDVAKTFKEIKIQLIGYALSDKVKEKLEDFKNIEYVGTVNPNELKNFVAKWNIGMIPFNEKDISKGADPLKLYEYIYFGLPTVIKGISDLKERPMVFYINSVEEFGEILKRFNSKDKIRQFQIENRELVEEFLKKNNWKARVDELTGIISKKTFWS</sequence>
<evidence type="ECO:0000259" key="2">
    <source>
        <dbReference type="Pfam" id="PF04230"/>
    </source>
</evidence>
<dbReference type="SUPFAM" id="SSF53756">
    <property type="entry name" value="UDP-Glycosyltransferase/glycogen phosphorylase"/>
    <property type="match status" value="1"/>
</dbReference>
<dbReference type="Gene3D" id="3.40.50.2000">
    <property type="entry name" value="Glycogen Phosphorylase B"/>
    <property type="match status" value="1"/>
</dbReference>
<dbReference type="AlphaFoldDB" id="A0A7C4JR75"/>
<feature type="coiled-coil region" evidence="1">
    <location>
        <begin position="380"/>
        <end position="428"/>
    </location>
</feature>
<keyword evidence="1" id="KW-0175">Coiled coil</keyword>
<dbReference type="PANTHER" id="PTHR36836">
    <property type="entry name" value="COLANIC ACID BIOSYNTHESIS PROTEIN WCAK"/>
    <property type="match status" value="1"/>
</dbReference>
<protein>
    <recommendedName>
        <fullName evidence="2">Polysaccharide pyruvyl transferase domain-containing protein</fullName>
    </recommendedName>
</protein>
<feature type="domain" description="Polysaccharide pyruvyl transferase" evidence="2">
    <location>
        <begin position="13"/>
        <end position="297"/>
    </location>
</feature>
<organism evidence="3">
    <name type="scientific">Thermodesulfobacterium geofontis</name>
    <dbReference type="NCBI Taxonomy" id="1295609"/>
    <lineage>
        <taxon>Bacteria</taxon>
        <taxon>Pseudomonadati</taxon>
        <taxon>Thermodesulfobacteriota</taxon>
        <taxon>Thermodesulfobacteria</taxon>
        <taxon>Thermodesulfobacteriales</taxon>
        <taxon>Thermodesulfobacteriaceae</taxon>
        <taxon>Thermodesulfobacterium</taxon>
    </lineage>
</organism>
<dbReference type="Pfam" id="PF04230">
    <property type="entry name" value="PS_pyruv_trans"/>
    <property type="match status" value="1"/>
</dbReference>
<comment type="caution">
    <text evidence="3">The sequence shown here is derived from an EMBL/GenBank/DDBJ whole genome shotgun (WGS) entry which is preliminary data.</text>
</comment>
<reference evidence="3" key="1">
    <citation type="journal article" date="2020" name="mSystems">
        <title>Genome- and Community-Level Interaction Insights into Carbon Utilization and Element Cycling Functions of Hydrothermarchaeota in Hydrothermal Sediment.</title>
        <authorList>
            <person name="Zhou Z."/>
            <person name="Liu Y."/>
            <person name="Xu W."/>
            <person name="Pan J."/>
            <person name="Luo Z.H."/>
            <person name="Li M."/>
        </authorList>
    </citation>
    <scope>NUCLEOTIDE SEQUENCE [LARGE SCALE GENOMIC DNA]</scope>
    <source>
        <strain evidence="3">SpSt-6</strain>
    </source>
</reference>
<dbReference type="EMBL" id="DSZN01000101">
    <property type="protein sequence ID" value="HGQ85912.1"/>
    <property type="molecule type" value="Genomic_DNA"/>
</dbReference>
<evidence type="ECO:0000313" key="3">
    <source>
        <dbReference type="EMBL" id="HGQ85912.1"/>
    </source>
</evidence>
<accession>A0A7C4JR75</accession>
<name>A0A7C4JR75_9BACT</name>
<proteinExistence type="predicted"/>
<gene>
    <name evidence="3" type="ORF">ENT66_06275</name>
</gene>
<evidence type="ECO:0000256" key="1">
    <source>
        <dbReference type="SAM" id="Coils"/>
    </source>
</evidence>
<dbReference type="PANTHER" id="PTHR36836:SF1">
    <property type="entry name" value="COLANIC ACID BIOSYNTHESIS PROTEIN WCAK"/>
    <property type="match status" value="1"/>
</dbReference>